<dbReference type="EMBL" id="BMAU01021380">
    <property type="protein sequence ID" value="GFY27661.1"/>
    <property type="molecule type" value="Genomic_DNA"/>
</dbReference>
<evidence type="ECO:0000313" key="1">
    <source>
        <dbReference type="EMBL" id="GFY27661.1"/>
    </source>
</evidence>
<gene>
    <name evidence="1" type="primary">X975_14237</name>
    <name evidence="1" type="ORF">TNCV_911121</name>
</gene>
<accession>A0A8X7BDB2</accession>
<protein>
    <submittedName>
        <fullName evidence="1">Transposable element Tcb2 transposase</fullName>
    </submittedName>
</protein>
<dbReference type="Proteomes" id="UP000887159">
    <property type="component" value="Unassembled WGS sequence"/>
</dbReference>
<sequence length="95" mass="11367">MKQVTKACLIVLNRLQRAVVDMPLRRLRRQRVARQLGRSDCVVRRCWDQWMREISITRRPGLECPRQISRQEERHIIRNACVQPTASDRPPSRHK</sequence>
<organism evidence="1 2">
    <name type="scientific">Trichonephila clavipes</name>
    <name type="common">Golden silk orbweaver</name>
    <name type="synonym">Nephila clavipes</name>
    <dbReference type="NCBI Taxonomy" id="2585209"/>
    <lineage>
        <taxon>Eukaryota</taxon>
        <taxon>Metazoa</taxon>
        <taxon>Ecdysozoa</taxon>
        <taxon>Arthropoda</taxon>
        <taxon>Chelicerata</taxon>
        <taxon>Arachnida</taxon>
        <taxon>Araneae</taxon>
        <taxon>Araneomorphae</taxon>
        <taxon>Entelegynae</taxon>
        <taxon>Araneoidea</taxon>
        <taxon>Nephilidae</taxon>
        <taxon>Trichonephila</taxon>
    </lineage>
</organism>
<comment type="caution">
    <text evidence="1">The sequence shown here is derived from an EMBL/GenBank/DDBJ whole genome shotgun (WGS) entry which is preliminary data.</text>
</comment>
<proteinExistence type="predicted"/>
<keyword evidence="2" id="KW-1185">Reference proteome</keyword>
<name>A0A8X7BDB2_TRICX</name>
<evidence type="ECO:0000313" key="2">
    <source>
        <dbReference type="Proteomes" id="UP000887159"/>
    </source>
</evidence>
<reference evidence="1" key="1">
    <citation type="submission" date="2020-08" db="EMBL/GenBank/DDBJ databases">
        <title>Multicomponent nature underlies the extraordinary mechanical properties of spider dragline silk.</title>
        <authorList>
            <person name="Kono N."/>
            <person name="Nakamura H."/>
            <person name="Mori M."/>
            <person name="Yoshida Y."/>
            <person name="Ohtoshi R."/>
            <person name="Malay A.D."/>
            <person name="Moran D.A.P."/>
            <person name="Tomita M."/>
            <person name="Numata K."/>
            <person name="Arakawa K."/>
        </authorList>
    </citation>
    <scope>NUCLEOTIDE SEQUENCE</scope>
</reference>
<dbReference type="AlphaFoldDB" id="A0A8X7BDB2"/>